<gene>
    <name evidence="1" type="ORF">O4U47_08725</name>
</gene>
<keyword evidence="2" id="KW-1185">Reference proteome</keyword>
<sequence>MAAAQLTDTDVAAHLGVDPKTVRRWISGQRPYPRHRWAVVDLLGVAEADLWPDEEPSPTPPVSPHAQRVYPHRWEVPREVWRDLFSDAEEEIGILVYSGLFLADDAGMLKVLAERAQHGTSIRILLGDPDSPHVKRRGDDEGIGDALASRARNALFLFRPLSDLEGVKIRLHSTVLYSSLFLTEKRILANQHLPGLPAAKSPVVVIDRAASPDMADTYVRSFELVWNEAKPARH</sequence>
<dbReference type="InterPro" id="IPR010982">
    <property type="entry name" value="Lambda_DNA-bd_dom_sf"/>
</dbReference>
<accession>A0ABT4TIR5</accession>
<evidence type="ECO:0000313" key="1">
    <source>
        <dbReference type="EMBL" id="MDA2804593.1"/>
    </source>
</evidence>
<dbReference type="Proteomes" id="UP001165685">
    <property type="component" value="Unassembled WGS sequence"/>
</dbReference>
<dbReference type="Gene3D" id="1.10.260.40">
    <property type="entry name" value="lambda repressor-like DNA-binding domains"/>
    <property type="match status" value="1"/>
</dbReference>
<evidence type="ECO:0000313" key="2">
    <source>
        <dbReference type="Proteomes" id="UP001165685"/>
    </source>
</evidence>
<comment type="caution">
    <text evidence="1">The sequence shown here is derived from an EMBL/GenBank/DDBJ whole genome shotgun (WGS) entry which is preliminary data.</text>
</comment>
<reference evidence="1" key="1">
    <citation type="submission" date="2023-01" db="EMBL/GenBank/DDBJ databases">
        <title>Draft genome sequence of Nocardiopsis sp. LSu2-4 isolated from halophytes.</title>
        <authorList>
            <person name="Duangmal K."/>
            <person name="Chantavorakit T."/>
        </authorList>
    </citation>
    <scope>NUCLEOTIDE SEQUENCE</scope>
    <source>
        <strain evidence="1">LSu2-4</strain>
    </source>
</reference>
<dbReference type="EMBL" id="JAQFWP010000012">
    <property type="protein sequence ID" value="MDA2804593.1"/>
    <property type="molecule type" value="Genomic_DNA"/>
</dbReference>
<organism evidence="1 2">
    <name type="scientific">Nocardiopsis suaedae</name>
    <dbReference type="NCBI Taxonomy" id="3018444"/>
    <lineage>
        <taxon>Bacteria</taxon>
        <taxon>Bacillati</taxon>
        <taxon>Actinomycetota</taxon>
        <taxon>Actinomycetes</taxon>
        <taxon>Streptosporangiales</taxon>
        <taxon>Nocardiopsidaceae</taxon>
        <taxon>Nocardiopsis</taxon>
    </lineage>
</organism>
<name>A0ABT4TIR5_9ACTN</name>
<protein>
    <submittedName>
        <fullName evidence="1">XRE family transcriptional regulator</fullName>
    </submittedName>
</protein>
<proteinExistence type="predicted"/>